<dbReference type="InterPro" id="IPR033248">
    <property type="entry name" value="Transketolase_C"/>
</dbReference>
<dbReference type="OrthoDB" id="9771835at2"/>
<reference evidence="5 6" key="1">
    <citation type="submission" date="2016-04" db="EMBL/GenBank/DDBJ databases">
        <title>Draft genome sequence of Aeribacillus pallidus 8m3 from petroleum reservoir.</title>
        <authorList>
            <person name="Poltaraus A.B."/>
            <person name="Nazina T.N."/>
            <person name="Tourova T.P."/>
            <person name="Malakho S.M."/>
            <person name="Korshunova A.V."/>
            <person name="Sokolova D.S."/>
        </authorList>
    </citation>
    <scope>NUCLEOTIDE SEQUENCE [LARGE SCALE GENOMIC DNA]</scope>
    <source>
        <strain evidence="5 6">8m3</strain>
    </source>
</reference>
<keyword evidence="5" id="KW-0670">Pyruvate</keyword>
<dbReference type="SMART" id="SM00861">
    <property type="entry name" value="Transket_pyr"/>
    <property type="match status" value="1"/>
</dbReference>
<comment type="caution">
    <text evidence="5">The sequence shown here is derived from an EMBL/GenBank/DDBJ whole genome shotgun (WGS) entry which is preliminary data.</text>
</comment>
<organism evidence="5 6">
    <name type="scientific">Aeribacillus pallidus</name>
    <dbReference type="NCBI Taxonomy" id="33936"/>
    <lineage>
        <taxon>Bacteria</taxon>
        <taxon>Bacillati</taxon>
        <taxon>Bacillota</taxon>
        <taxon>Bacilli</taxon>
        <taxon>Bacillales</taxon>
        <taxon>Bacillaceae</taxon>
        <taxon>Aeribacillus</taxon>
    </lineage>
</organism>
<keyword evidence="3" id="KW-0786">Thiamine pyrophosphate</keyword>
<dbReference type="FunFam" id="3.40.50.970:FF:000001">
    <property type="entry name" value="Pyruvate dehydrogenase E1 beta subunit"/>
    <property type="match status" value="1"/>
</dbReference>
<dbReference type="PANTHER" id="PTHR43257">
    <property type="entry name" value="PYRUVATE DEHYDROGENASE E1 COMPONENT BETA SUBUNIT"/>
    <property type="match status" value="1"/>
</dbReference>
<dbReference type="InterPro" id="IPR029061">
    <property type="entry name" value="THDP-binding"/>
</dbReference>
<dbReference type="FunFam" id="3.40.50.920:FF:000001">
    <property type="entry name" value="Pyruvate dehydrogenase E1 beta subunit"/>
    <property type="match status" value="1"/>
</dbReference>
<evidence type="ECO:0000256" key="2">
    <source>
        <dbReference type="ARBA" id="ARBA00023002"/>
    </source>
</evidence>
<gene>
    <name evidence="5" type="ORF">AZI98_00620</name>
</gene>
<evidence type="ECO:0000313" key="5">
    <source>
        <dbReference type="EMBL" id="KZN98093.1"/>
    </source>
</evidence>
<dbReference type="NCBIfam" id="NF006667">
    <property type="entry name" value="PRK09212.1"/>
    <property type="match status" value="1"/>
</dbReference>
<evidence type="ECO:0000256" key="1">
    <source>
        <dbReference type="ARBA" id="ARBA00001964"/>
    </source>
</evidence>
<dbReference type="PANTHER" id="PTHR43257:SF2">
    <property type="entry name" value="PYRUVATE DEHYDROGENASE E1 COMPONENT SUBUNIT BETA"/>
    <property type="match status" value="1"/>
</dbReference>
<sequence length="333" mass="36354">MSTNRIISYAQAINEALKEEMALDDRVILLGEDIGSYGGVFKVTKGLFDEFGKERVIDTPISETGFIGAGVGAAMTGLKPVIEIMWIDFSLVAMDQIINQAAKMAYMSGGQTSVPMVIRTQGGGGRGNGAQHSQSLETLFAHIPGLKVVAPSTPYDAKGLLKASIREGSPVIFIEHKMLYSQKGEVPEEEYTIPLGKADIKRSGKDVTIVTLSRMVQFSLEAAKELEKEGIDAEVIDLRTLVPLDIETVKESVKKTNRVVVVHEATRSYGWGAEIAARIQEEAFDDLDAPVQRVGAEDVPVPYNLNLEKEMLPQTKDIIQGVKKSLYLQLETV</sequence>
<keyword evidence="6" id="KW-1185">Reference proteome</keyword>
<comment type="cofactor">
    <cofactor evidence="1">
        <name>thiamine diphosphate</name>
        <dbReference type="ChEBI" id="CHEBI:58937"/>
    </cofactor>
</comment>
<dbReference type="GO" id="GO:0016491">
    <property type="term" value="F:oxidoreductase activity"/>
    <property type="evidence" value="ECO:0007669"/>
    <property type="project" value="UniProtKB-KW"/>
</dbReference>
<protein>
    <submittedName>
        <fullName evidence="5">Pyruvate dehydrogenase</fullName>
    </submittedName>
</protein>
<accession>A0A162CAR4</accession>
<dbReference type="STRING" id="33936.AZI98_00620"/>
<dbReference type="Gene3D" id="3.40.50.970">
    <property type="match status" value="1"/>
</dbReference>
<keyword evidence="2" id="KW-0560">Oxidoreductase</keyword>
<dbReference type="EMBL" id="LWBR01000001">
    <property type="protein sequence ID" value="KZN98093.1"/>
    <property type="molecule type" value="Genomic_DNA"/>
</dbReference>
<dbReference type="Proteomes" id="UP000076476">
    <property type="component" value="Unassembled WGS sequence"/>
</dbReference>
<dbReference type="RefSeq" id="WP_063386375.1">
    <property type="nucleotide sequence ID" value="NZ_LWBR01000001.1"/>
</dbReference>
<dbReference type="CDD" id="cd07036">
    <property type="entry name" value="TPP_PYR_E1-PDHc-beta_like"/>
    <property type="match status" value="1"/>
</dbReference>
<dbReference type="Pfam" id="PF02779">
    <property type="entry name" value="Transket_pyr"/>
    <property type="match status" value="1"/>
</dbReference>
<dbReference type="Gene3D" id="3.40.50.920">
    <property type="match status" value="1"/>
</dbReference>
<evidence type="ECO:0000313" key="6">
    <source>
        <dbReference type="Proteomes" id="UP000076476"/>
    </source>
</evidence>
<proteinExistence type="predicted"/>
<dbReference type="SUPFAM" id="SSF52922">
    <property type="entry name" value="TK C-terminal domain-like"/>
    <property type="match status" value="1"/>
</dbReference>
<dbReference type="InterPro" id="IPR005475">
    <property type="entry name" value="Transketolase-like_Pyr-bd"/>
</dbReference>
<dbReference type="InterPro" id="IPR009014">
    <property type="entry name" value="Transketo_C/PFOR_II"/>
</dbReference>
<name>A0A162CAR4_9BACI</name>
<dbReference type="AlphaFoldDB" id="A0A162CAR4"/>
<dbReference type="SUPFAM" id="SSF52518">
    <property type="entry name" value="Thiamin diphosphate-binding fold (THDP-binding)"/>
    <property type="match status" value="1"/>
</dbReference>
<evidence type="ECO:0000256" key="3">
    <source>
        <dbReference type="ARBA" id="ARBA00023052"/>
    </source>
</evidence>
<feature type="domain" description="Transketolase-like pyrimidine-binding" evidence="4">
    <location>
        <begin position="7"/>
        <end position="182"/>
    </location>
</feature>
<dbReference type="Pfam" id="PF02780">
    <property type="entry name" value="Transketolase_C"/>
    <property type="match status" value="1"/>
</dbReference>
<evidence type="ECO:0000259" key="4">
    <source>
        <dbReference type="SMART" id="SM00861"/>
    </source>
</evidence>